<keyword evidence="3" id="KW-1185">Reference proteome</keyword>
<organism evidence="2 3">
    <name type="scientific">Ilex paraguariensis</name>
    <name type="common">yerba mate</name>
    <dbReference type="NCBI Taxonomy" id="185542"/>
    <lineage>
        <taxon>Eukaryota</taxon>
        <taxon>Viridiplantae</taxon>
        <taxon>Streptophyta</taxon>
        <taxon>Embryophyta</taxon>
        <taxon>Tracheophyta</taxon>
        <taxon>Spermatophyta</taxon>
        <taxon>Magnoliopsida</taxon>
        <taxon>eudicotyledons</taxon>
        <taxon>Gunneridae</taxon>
        <taxon>Pentapetalae</taxon>
        <taxon>asterids</taxon>
        <taxon>campanulids</taxon>
        <taxon>Aquifoliales</taxon>
        <taxon>Aquifoliaceae</taxon>
        <taxon>Ilex</taxon>
    </lineage>
</organism>
<sequence>STVPAPGPVENFITDTSSSNSSVHTPAQPPIQPPDSIKSDPVIPLAAEPLVPSRRSSRLTKQPNYLEDYYVGTGLPSRSTKYLTLALVRS</sequence>
<evidence type="ECO:0000313" key="2">
    <source>
        <dbReference type="EMBL" id="CAK9161403.1"/>
    </source>
</evidence>
<proteinExistence type="predicted"/>
<comment type="caution">
    <text evidence="2">The sequence shown here is derived from an EMBL/GenBank/DDBJ whole genome shotgun (WGS) entry which is preliminary data.</text>
</comment>
<feature type="non-terminal residue" evidence="2">
    <location>
        <position position="1"/>
    </location>
</feature>
<evidence type="ECO:0000256" key="1">
    <source>
        <dbReference type="SAM" id="MobiDB-lite"/>
    </source>
</evidence>
<accession>A0ABC8SW29</accession>
<feature type="region of interest" description="Disordered" evidence="1">
    <location>
        <begin position="1"/>
        <end position="41"/>
    </location>
</feature>
<name>A0ABC8SW29_9AQUA</name>
<evidence type="ECO:0000313" key="3">
    <source>
        <dbReference type="Proteomes" id="UP001642360"/>
    </source>
</evidence>
<feature type="compositionally biased region" description="Polar residues" evidence="1">
    <location>
        <begin position="13"/>
        <end position="25"/>
    </location>
</feature>
<feature type="non-terminal residue" evidence="2">
    <location>
        <position position="90"/>
    </location>
</feature>
<dbReference type="EMBL" id="CAUOFW020003669">
    <property type="protein sequence ID" value="CAK9161403.1"/>
    <property type="molecule type" value="Genomic_DNA"/>
</dbReference>
<reference evidence="2 3" key="1">
    <citation type="submission" date="2024-02" db="EMBL/GenBank/DDBJ databases">
        <authorList>
            <person name="Vignale AGUSTIN F."/>
            <person name="Sosa J E."/>
            <person name="Modenutti C."/>
        </authorList>
    </citation>
    <scope>NUCLEOTIDE SEQUENCE [LARGE SCALE GENOMIC DNA]</scope>
</reference>
<protein>
    <submittedName>
        <fullName evidence="2">Uncharacterized protein</fullName>
    </submittedName>
</protein>
<gene>
    <name evidence="2" type="ORF">ILEXP_LOCUS30199</name>
</gene>
<dbReference type="Proteomes" id="UP001642360">
    <property type="component" value="Unassembled WGS sequence"/>
</dbReference>
<dbReference type="AlphaFoldDB" id="A0ABC8SW29"/>